<feature type="transmembrane region" description="Helical" evidence="2">
    <location>
        <begin position="383"/>
        <end position="408"/>
    </location>
</feature>
<dbReference type="InterPro" id="IPR036259">
    <property type="entry name" value="MFS_trans_sf"/>
</dbReference>
<proteinExistence type="predicted"/>
<sequence>MTALRRWLRRAVPATPQELAAAWWSFGYFFALLAGYYVLRPLRDQMGIAGGTRALPWLFTATFVTLLAAQPVFGALVARLPRARFIPVVYHFFVLNLALFWVLLALGIAPVIVARVFFVWVSVFNLFAVAVFWSFMADLFTSEQGKRLFGFIGAGGTAGALLGPVITIALSVPLGPHNLLIVAIVFLEAAVFCAHRLERSVGATGAGPRRGIEGRVGGGAFAGLSGLLRSPYLLGVGAWVSLLSFGATMLYFMQANVVAAAVQGAGAQTRIFASIDLAVGLLTLATQVFATGRLLQRFGTGMAAAALPAVYVVGFLCLAMAPTLAVVLVFQVVQRWMNFAIANPARQVFFTVVGREEKYKAKNLIDVVIYRGSDALYGWVYDMLHLIGLKIGAIALCALPVALAWVVLSATLGRMQERRASSPVARAPELPVAGRSPTPTSGGGAP</sequence>
<keyword evidence="2" id="KW-0472">Membrane</keyword>
<evidence type="ECO:0000313" key="3">
    <source>
        <dbReference type="EMBL" id="MDO1533328.1"/>
    </source>
</evidence>
<keyword evidence="2" id="KW-0812">Transmembrane</keyword>
<evidence type="ECO:0000256" key="1">
    <source>
        <dbReference type="SAM" id="MobiDB-lite"/>
    </source>
</evidence>
<protein>
    <submittedName>
        <fullName evidence="3">MFS transporter</fullName>
    </submittedName>
</protein>
<organism evidence="3 4">
    <name type="scientific">Variovorax ginsengisoli</name>
    <dbReference type="NCBI Taxonomy" id="363844"/>
    <lineage>
        <taxon>Bacteria</taxon>
        <taxon>Pseudomonadati</taxon>
        <taxon>Pseudomonadota</taxon>
        <taxon>Betaproteobacteria</taxon>
        <taxon>Burkholderiales</taxon>
        <taxon>Comamonadaceae</taxon>
        <taxon>Variovorax</taxon>
    </lineage>
</organism>
<dbReference type="PANTHER" id="PTHR43596">
    <property type="entry name" value="ADP,ATP CARRIER PROTEIN"/>
    <property type="match status" value="1"/>
</dbReference>
<dbReference type="PANTHER" id="PTHR43596:SF1">
    <property type="entry name" value="ADP,ATP CARRIER PROTEIN"/>
    <property type="match status" value="1"/>
</dbReference>
<feature type="transmembrane region" description="Helical" evidence="2">
    <location>
        <begin position="117"/>
        <end position="136"/>
    </location>
</feature>
<keyword evidence="2" id="KW-1133">Transmembrane helix</keyword>
<dbReference type="Gene3D" id="1.20.1250.20">
    <property type="entry name" value="MFS general substrate transporter like domains"/>
    <property type="match status" value="1"/>
</dbReference>
<keyword evidence="4" id="KW-1185">Reference proteome</keyword>
<feature type="region of interest" description="Disordered" evidence="1">
    <location>
        <begin position="423"/>
        <end position="446"/>
    </location>
</feature>
<feature type="transmembrane region" description="Helical" evidence="2">
    <location>
        <begin position="54"/>
        <end position="76"/>
    </location>
</feature>
<feature type="transmembrane region" description="Helical" evidence="2">
    <location>
        <begin position="148"/>
        <end position="170"/>
    </location>
</feature>
<dbReference type="SUPFAM" id="SSF103473">
    <property type="entry name" value="MFS general substrate transporter"/>
    <property type="match status" value="1"/>
</dbReference>
<feature type="transmembrane region" description="Helical" evidence="2">
    <location>
        <begin position="88"/>
        <end position="111"/>
    </location>
</feature>
<feature type="transmembrane region" description="Helical" evidence="2">
    <location>
        <begin position="271"/>
        <end position="290"/>
    </location>
</feature>
<feature type="transmembrane region" description="Helical" evidence="2">
    <location>
        <begin position="21"/>
        <end position="39"/>
    </location>
</feature>
<feature type="transmembrane region" description="Helical" evidence="2">
    <location>
        <begin position="302"/>
        <end position="330"/>
    </location>
</feature>
<gene>
    <name evidence="3" type="ORF">Q2T77_13595</name>
</gene>
<reference evidence="3" key="1">
    <citation type="submission" date="2023-06" db="EMBL/GenBank/DDBJ databases">
        <authorList>
            <person name="Jiang Y."/>
            <person name="Liu Q."/>
        </authorList>
    </citation>
    <scope>NUCLEOTIDE SEQUENCE</scope>
    <source>
        <strain evidence="3">CGMCC 1.12090</strain>
    </source>
</reference>
<accession>A0ABT8S4A4</accession>
<dbReference type="RefSeq" id="WP_301809695.1">
    <property type="nucleotide sequence ID" value="NZ_JAUJZH010000008.1"/>
</dbReference>
<dbReference type="EMBL" id="JAUKVY010000008">
    <property type="protein sequence ID" value="MDO1533328.1"/>
    <property type="molecule type" value="Genomic_DNA"/>
</dbReference>
<dbReference type="Proteomes" id="UP001169027">
    <property type="component" value="Unassembled WGS sequence"/>
</dbReference>
<evidence type="ECO:0000256" key="2">
    <source>
        <dbReference type="SAM" id="Phobius"/>
    </source>
</evidence>
<evidence type="ECO:0000313" key="4">
    <source>
        <dbReference type="Proteomes" id="UP001169027"/>
    </source>
</evidence>
<name>A0ABT8S4A4_9BURK</name>
<feature type="transmembrane region" description="Helical" evidence="2">
    <location>
        <begin position="232"/>
        <end position="251"/>
    </location>
</feature>
<comment type="caution">
    <text evidence="3">The sequence shown here is derived from an EMBL/GenBank/DDBJ whole genome shotgun (WGS) entry which is preliminary data.</text>
</comment>